<dbReference type="Gramene" id="AET3Gv20762200.2">
    <property type="protein sequence ID" value="AET3Gv20762200.2"/>
    <property type="gene ID" value="AET3Gv20762200"/>
</dbReference>
<feature type="transmembrane region" description="Helical" evidence="6">
    <location>
        <begin position="229"/>
        <end position="255"/>
    </location>
</feature>
<evidence type="ECO:0000256" key="2">
    <source>
        <dbReference type="ARBA" id="ARBA00022692"/>
    </source>
</evidence>
<reference evidence="8" key="5">
    <citation type="journal article" date="2021" name="G3 (Bethesda)">
        <title>Aegilops tauschii genome assembly Aet v5.0 features greater sequence contiguity and improved annotation.</title>
        <authorList>
            <person name="Wang L."/>
            <person name="Zhu T."/>
            <person name="Rodriguez J.C."/>
            <person name="Deal K.R."/>
            <person name="Dubcovsky J."/>
            <person name="McGuire P.E."/>
            <person name="Lux T."/>
            <person name="Spannagl M."/>
            <person name="Mayer K.F.X."/>
            <person name="Baldrich P."/>
            <person name="Meyers B.C."/>
            <person name="Huo N."/>
            <person name="Gu Y.Q."/>
            <person name="Zhou H."/>
            <person name="Devos K.M."/>
            <person name="Bennetzen J.L."/>
            <person name="Unver T."/>
            <person name="Budak H."/>
            <person name="Gulick P.J."/>
            <person name="Galiba G."/>
            <person name="Kalapos B."/>
            <person name="Nelson D.R."/>
            <person name="Li P."/>
            <person name="You F.M."/>
            <person name="Luo M.C."/>
            <person name="Dvorak J."/>
        </authorList>
    </citation>
    <scope>NUCLEOTIDE SEQUENCE [LARGE SCALE GENOMIC DNA]</scope>
    <source>
        <strain evidence="8">cv. AL8/78</strain>
    </source>
</reference>
<dbReference type="EnsemblPlants" id="AET3Gv20762200.2">
    <property type="protein sequence ID" value="AET3Gv20762200.2"/>
    <property type="gene ID" value="AET3Gv20762200"/>
</dbReference>
<dbReference type="Proteomes" id="UP000015105">
    <property type="component" value="Chromosome 3D"/>
</dbReference>
<reference evidence="8" key="3">
    <citation type="journal article" date="2017" name="Nature">
        <title>Genome sequence of the progenitor of the wheat D genome Aegilops tauschii.</title>
        <authorList>
            <person name="Luo M.C."/>
            <person name="Gu Y.Q."/>
            <person name="Puiu D."/>
            <person name="Wang H."/>
            <person name="Twardziok S.O."/>
            <person name="Deal K.R."/>
            <person name="Huo N."/>
            <person name="Zhu T."/>
            <person name="Wang L."/>
            <person name="Wang Y."/>
            <person name="McGuire P.E."/>
            <person name="Liu S."/>
            <person name="Long H."/>
            <person name="Ramasamy R.K."/>
            <person name="Rodriguez J.C."/>
            <person name="Van S.L."/>
            <person name="Yuan L."/>
            <person name="Wang Z."/>
            <person name="Xia Z."/>
            <person name="Xiao L."/>
            <person name="Anderson O.D."/>
            <person name="Ouyang S."/>
            <person name="Liang Y."/>
            <person name="Zimin A.V."/>
            <person name="Pertea G."/>
            <person name="Qi P."/>
            <person name="Bennetzen J.L."/>
            <person name="Dai X."/>
            <person name="Dawson M.W."/>
            <person name="Muller H.G."/>
            <person name="Kugler K."/>
            <person name="Rivarola-Duarte L."/>
            <person name="Spannagl M."/>
            <person name="Mayer K.F.X."/>
            <person name="Lu F.H."/>
            <person name="Bevan M.W."/>
            <person name="Leroy P."/>
            <person name="Li P."/>
            <person name="You F.M."/>
            <person name="Sun Q."/>
            <person name="Liu Z."/>
            <person name="Lyons E."/>
            <person name="Wicker T."/>
            <person name="Salzberg S.L."/>
            <person name="Devos K.M."/>
            <person name="Dvorak J."/>
        </authorList>
    </citation>
    <scope>NUCLEOTIDE SEQUENCE [LARGE SCALE GENOMIC DNA]</scope>
    <source>
        <strain evidence="8">cv. AL8/78</strain>
    </source>
</reference>
<proteinExistence type="predicted"/>
<evidence type="ECO:0000256" key="4">
    <source>
        <dbReference type="ARBA" id="ARBA00023136"/>
    </source>
</evidence>
<dbReference type="InterPro" id="IPR004864">
    <property type="entry name" value="LEA_2"/>
</dbReference>
<keyword evidence="4 6" id="KW-0472">Membrane</keyword>
<organism evidence="8 9">
    <name type="scientific">Aegilops tauschii subsp. strangulata</name>
    <name type="common">Goatgrass</name>
    <dbReference type="NCBI Taxonomy" id="200361"/>
    <lineage>
        <taxon>Eukaryota</taxon>
        <taxon>Viridiplantae</taxon>
        <taxon>Streptophyta</taxon>
        <taxon>Embryophyta</taxon>
        <taxon>Tracheophyta</taxon>
        <taxon>Spermatophyta</taxon>
        <taxon>Magnoliopsida</taxon>
        <taxon>Liliopsida</taxon>
        <taxon>Poales</taxon>
        <taxon>Poaceae</taxon>
        <taxon>BOP clade</taxon>
        <taxon>Pooideae</taxon>
        <taxon>Triticodae</taxon>
        <taxon>Triticeae</taxon>
        <taxon>Triticinae</taxon>
        <taxon>Aegilops</taxon>
    </lineage>
</organism>
<accession>A0A453FS05</accession>
<keyword evidence="9" id="KW-1185">Reference proteome</keyword>
<evidence type="ECO:0000259" key="7">
    <source>
        <dbReference type="Pfam" id="PF03168"/>
    </source>
</evidence>
<reference evidence="8" key="4">
    <citation type="submission" date="2019-03" db="UniProtKB">
        <authorList>
            <consortium name="EnsemblPlants"/>
        </authorList>
    </citation>
    <scope>IDENTIFICATION</scope>
</reference>
<protein>
    <recommendedName>
        <fullName evidence="7">Late embryogenesis abundant protein LEA-2 subgroup domain-containing protein</fullName>
    </recommendedName>
</protein>
<keyword evidence="3 6" id="KW-1133">Transmembrane helix</keyword>
<dbReference type="STRING" id="200361.A0A453FS05"/>
<evidence type="ECO:0000256" key="1">
    <source>
        <dbReference type="ARBA" id="ARBA00004167"/>
    </source>
</evidence>
<evidence type="ECO:0000256" key="3">
    <source>
        <dbReference type="ARBA" id="ARBA00022989"/>
    </source>
</evidence>
<reference evidence="9" key="2">
    <citation type="journal article" date="2017" name="Nat. Plants">
        <title>The Aegilops tauschii genome reveals multiple impacts of transposons.</title>
        <authorList>
            <person name="Zhao G."/>
            <person name="Zou C."/>
            <person name="Li K."/>
            <person name="Wang K."/>
            <person name="Li T."/>
            <person name="Gao L."/>
            <person name="Zhang X."/>
            <person name="Wang H."/>
            <person name="Yang Z."/>
            <person name="Liu X."/>
            <person name="Jiang W."/>
            <person name="Mao L."/>
            <person name="Kong X."/>
            <person name="Jiao Y."/>
            <person name="Jia J."/>
        </authorList>
    </citation>
    <scope>NUCLEOTIDE SEQUENCE [LARGE SCALE GENOMIC DNA]</scope>
    <source>
        <strain evidence="9">cv. AL8/78</strain>
    </source>
</reference>
<feature type="domain" description="Late embryogenesis abundant protein LEA-2 subgroup" evidence="7">
    <location>
        <begin position="291"/>
        <end position="396"/>
    </location>
</feature>
<dbReference type="Pfam" id="PF03168">
    <property type="entry name" value="LEA_2"/>
    <property type="match status" value="1"/>
</dbReference>
<dbReference type="GO" id="GO:0098542">
    <property type="term" value="P:defense response to other organism"/>
    <property type="evidence" value="ECO:0007669"/>
    <property type="project" value="InterPro"/>
</dbReference>
<dbReference type="PANTHER" id="PTHR31234">
    <property type="entry name" value="LATE EMBRYOGENESIS ABUNDANT (LEA) HYDROXYPROLINE-RICH GLYCOPROTEIN FAMILY"/>
    <property type="match status" value="1"/>
</dbReference>
<evidence type="ECO:0000313" key="8">
    <source>
        <dbReference type="EnsemblPlants" id="AET3Gv20762200.2"/>
    </source>
</evidence>
<keyword evidence="2 6" id="KW-0812">Transmembrane</keyword>
<name>A0A453FS05_AEGTS</name>
<sequence length="425" mass="45886">RDAVSSPAPLLRQQAARPNTTHRRALYNPLRRRPSPLSHPLFTSSHVTSVFSSILCNKRETTPATTDSHTRCVAVLIPILLALSICLSIGNAVTLHLFGAHQCRSTSIRTDSVARTVLMLQIDSHARREEQERPMMNDGRVHPAATSSDFSGEYAYSSSDPSSSPLYSFHFEKPVPPPPQHHNKPQPGTYVVQVPKDKVFRVPPPENARLFQHYTRRAKRRAGCSCLRACLYLAVAILSLAVLLAAAVGAVYLAFKPRQPAYSVVSLAVSGLAGVGNASAPGALSPGFAATVRADNSANGKVGVHYDGAGSRVAVSYEGVSLADGAWPAFYQAPSNITVFVAKAKGTGIRFSERERGQMAAAERLRSVPFDVDITVPVRLQLGGLKTWAVPVTVRCAMAVDRLAASAKVVSRSCDVKVPFLFWRN</sequence>
<dbReference type="PANTHER" id="PTHR31234:SF70">
    <property type="entry name" value="LATE EMBRYOGENESIS ABUNDANT PROTEIN LEA-2 SUBGROUP DOMAIN-CONTAINING PROTEIN"/>
    <property type="match status" value="1"/>
</dbReference>
<feature type="region of interest" description="Disordered" evidence="5">
    <location>
        <begin position="1"/>
        <end position="23"/>
    </location>
</feature>
<dbReference type="InterPro" id="IPR044839">
    <property type="entry name" value="NDR1-like"/>
</dbReference>
<feature type="transmembrane region" description="Helical" evidence="6">
    <location>
        <begin position="75"/>
        <end position="99"/>
    </location>
</feature>
<comment type="subcellular location">
    <subcellularLocation>
        <location evidence="1">Membrane</location>
        <topology evidence="1">Single-pass membrane protein</topology>
    </subcellularLocation>
</comment>
<reference evidence="9" key="1">
    <citation type="journal article" date="2014" name="Science">
        <title>Ancient hybridizations among the ancestral genomes of bread wheat.</title>
        <authorList>
            <consortium name="International Wheat Genome Sequencing Consortium,"/>
            <person name="Marcussen T."/>
            <person name="Sandve S.R."/>
            <person name="Heier L."/>
            <person name="Spannagl M."/>
            <person name="Pfeifer M."/>
            <person name="Jakobsen K.S."/>
            <person name="Wulff B.B."/>
            <person name="Steuernagel B."/>
            <person name="Mayer K.F."/>
            <person name="Olsen O.A."/>
        </authorList>
    </citation>
    <scope>NUCLEOTIDE SEQUENCE [LARGE SCALE GENOMIC DNA]</scope>
    <source>
        <strain evidence="9">cv. AL8/78</strain>
    </source>
</reference>
<dbReference type="GO" id="GO:0005886">
    <property type="term" value="C:plasma membrane"/>
    <property type="evidence" value="ECO:0007669"/>
    <property type="project" value="TreeGrafter"/>
</dbReference>
<evidence type="ECO:0000313" key="9">
    <source>
        <dbReference type="Proteomes" id="UP000015105"/>
    </source>
</evidence>
<evidence type="ECO:0000256" key="6">
    <source>
        <dbReference type="SAM" id="Phobius"/>
    </source>
</evidence>
<evidence type="ECO:0000256" key="5">
    <source>
        <dbReference type="SAM" id="MobiDB-lite"/>
    </source>
</evidence>
<dbReference type="AlphaFoldDB" id="A0A453FS05"/>